<organism evidence="2 3">
    <name type="scientific">Enterobacter huaxiensis</name>
    <dbReference type="NCBI Taxonomy" id="2494702"/>
    <lineage>
        <taxon>Bacteria</taxon>
        <taxon>Pseudomonadati</taxon>
        <taxon>Pseudomonadota</taxon>
        <taxon>Gammaproteobacteria</taxon>
        <taxon>Enterobacterales</taxon>
        <taxon>Enterobacteriaceae</taxon>
        <taxon>Enterobacter</taxon>
    </lineage>
</organism>
<comment type="caution">
    <text evidence="2">The sequence shown here is derived from an EMBL/GenBank/DDBJ whole genome shotgun (WGS) entry which is preliminary data.</text>
</comment>
<protein>
    <submittedName>
        <fullName evidence="2">Uncharacterized protein</fullName>
    </submittedName>
</protein>
<proteinExistence type="predicted"/>
<keyword evidence="1" id="KW-0472">Membrane</keyword>
<evidence type="ECO:0000313" key="2">
    <source>
        <dbReference type="EMBL" id="RSK70625.1"/>
    </source>
</evidence>
<evidence type="ECO:0000313" key="3">
    <source>
        <dbReference type="Proteomes" id="UP000276389"/>
    </source>
</evidence>
<dbReference type="RefSeq" id="WP_125913530.1">
    <property type="nucleotide sequence ID" value="NZ_JANVEY010000004.1"/>
</dbReference>
<keyword evidence="1" id="KW-1133">Transmembrane helix</keyword>
<dbReference type="Proteomes" id="UP000276389">
    <property type="component" value="Unassembled WGS sequence"/>
</dbReference>
<reference evidence="2 3" key="1">
    <citation type="submission" date="2018-12" db="EMBL/GenBank/DDBJ databases">
        <title>The Genome Submission of two Enterobacter spp. strains.</title>
        <authorList>
            <person name="Wu W."/>
            <person name="Wei L."/>
            <person name="Feng Y."/>
            <person name="Zong Z."/>
        </authorList>
    </citation>
    <scope>NUCLEOTIDE SEQUENCE [LARGE SCALE GENOMIC DNA]</scope>
    <source>
        <strain evidence="2 3">WCHEHu045002</strain>
    </source>
</reference>
<feature type="transmembrane region" description="Helical" evidence="1">
    <location>
        <begin position="7"/>
        <end position="28"/>
    </location>
</feature>
<gene>
    <name evidence="2" type="ORF">EJE24_02295</name>
</gene>
<keyword evidence="1" id="KW-0812">Transmembrane</keyword>
<name>A0A3R9NNF6_9ENTR</name>
<feature type="transmembrane region" description="Helical" evidence="1">
    <location>
        <begin position="53"/>
        <end position="78"/>
    </location>
</feature>
<dbReference type="EMBL" id="RWHU01000001">
    <property type="protein sequence ID" value="RSK70625.1"/>
    <property type="molecule type" value="Genomic_DNA"/>
</dbReference>
<dbReference type="AlphaFoldDB" id="A0A3R9NNF6"/>
<accession>A0A3R9NNF6</accession>
<evidence type="ECO:0000256" key="1">
    <source>
        <dbReference type="SAM" id="Phobius"/>
    </source>
</evidence>
<feature type="transmembrane region" description="Helical" evidence="1">
    <location>
        <begin position="98"/>
        <end position="117"/>
    </location>
</feature>
<sequence>MNLKSKLWYFWGGMDILAILFYCVNAGLQNRIPFISDIMAFSRLANTVSGGGYSGLVMVFFIFDLLLLLSLFASAWFFFKRKAFAIKFALIQEVFRLISFRCSVSIFPVALSLFGISNVWLNLGLFVLSEGLKVYSLLFLMREKESVR</sequence>